<dbReference type="EMBL" id="VUOC01000002">
    <property type="protein sequence ID" value="KAA2242612.1"/>
    <property type="molecule type" value="Genomic_DNA"/>
</dbReference>
<dbReference type="PROSITE" id="PS51352">
    <property type="entry name" value="THIOREDOXIN_2"/>
    <property type="match status" value="1"/>
</dbReference>
<dbReference type="SUPFAM" id="SSF52833">
    <property type="entry name" value="Thioredoxin-like"/>
    <property type="match status" value="1"/>
</dbReference>
<dbReference type="GO" id="GO:0016209">
    <property type="term" value="F:antioxidant activity"/>
    <property type="evidence" value="ECO:0007669"/>
    <property type="project" value="InterPro"/>
</dbReference>
<organism evidence="3 4">
    <name type="scientific">Chitinophaga agrisoli</name>
    <dbReference type="NCBI Taxonomy" id="2607653"/>
    <lineage>
        <taxon>Bacteria</taxon>
        <taxon>Pseudomonadati</taxon>
        <taxon>Bacteroidota</taxon>
        <taxon>Chitinophagia</taxon>
        <taxon>Chitinophagales</taxon>
        <taxon>Chitinophagaceae</taxon>
        <taxon>Chitinophaga</taxon>
    </lineage>
</organism>
<feature type="chain" id="PRO_5023148895" evidence="1">
    <location>
        <begin position="21"/>
        <end position="407"/>
    </location>
</feature>
<dbReference type="CDD" id="cd02966">
    <property type="entry name" value="TlpA_like_family"/>
    <property type="match status" value="1"/>
</dbReference>
<feature type="signal peptide" evidence="1">
    <location>
        <begin position="1"/>
        <end position="20"/>
    </location>
</feature>
<evidence type="ECO:0000256" key="1">
    <source>
        <dbReference type="SAM" id="SignalP"/>
    </source>
</evidence>
<dbReference type="InterPro" id="IPR036249">
    <property type="entry name" value="Thioredoxin-like_sf"/>
</dbReference>
<dbReference type="InterPro" id="IPR050553">
    <property type="entry name" value="Thioredoxin_ResA/DsbE_sf"/>
</dbReference>
<reference evidence="3 4" key="1">
    <citation type="submission" date="2019-09" db="EMBL/GenBank/DDBJ databases">
        <title>Chitinophaga ginsengihumi sp. nov., isolated from soil of ginseng rhizosphere.</title>
        <authorList>
            <person name="Lee J."/>
        </authorList>
    </citation>
    <scope>NUCLEOTIDE SEQUENCE [LARGE SCALE GENOMIC DNA]</scope>
    <source>
        <strain evidence="3 4">BN140078</strain>
    </source>
</reference>
<dbReference type="GO" id="GO:0016491">
    <property type="term" value="F:oxidoreductase activity"/>
    <property type="evidence" value="ECO:0007669"/>
    <property type="project" value="InterPro"/>
</dbReference>
<reference evidence="3 4" key="2">
    <citation type="submission" date="2019-09" db="EMBL/GenBank/DDBJ databases">
        <authorList>
            <person name="Jin C."/>
        </authorList>
    </citation>
    <scope>NUCLEOTIDE SEQUENCE [LARGE SCALE GENOMIC DNA]</scope>
    <source>
        <strain evidence="3 4">BN140078</strain>
    </source>
</reference>
<dbReference type="InterPro" id="IPR000866">
    <property type="entry name" value="AhpC/TSA"/>
</dbReference>
<evidence type="ECO:0000313" key="4">
    <source>
        <dbReference type="Proteomes" id="UP000324611"/>
    </source>
</evidence>
<feature type="domain" description="Thioredoxin" evidence="2">
    <location>
        <begin position="240"/>
        <end position="405"/>
    </location>
</feature>
<gene>
    <name evidence="3" type="ORF">F0L74_08745</name>
</gene>
<dbReference type="Proteomes" id="UP000324611">
    <property type="component" value="Unassembled WGS sequence"/>
</dbReference>
<dbReference type="AlphaFoldDB" id="A0A5B2VWC7"/>
<dbReference type="Gene3D" id="3.40.30.10">
    <property type="entry name" value="Glutaredoxin"/>
    <property type="match status" value="1"/>
</dbReference>
<proteinExistence type="predicted"/>
<comment type="caution">
    <text evidence="3">The sequence shown here is derived from an EMBL/GenBank/DDBJ whole genome shotgun (WGS) entry which is preliminary data.</text>
</comment>
<keyword evidence="1" id="KW-0732">Signal</keyword>
<name>A0A5B2VWC7_9BACT</name>
<dbReference type="RefSeq" id="WP_149837484.1">
    <property type="nucleotide sequence ID" value="NZ_VUOC01000002.1"/>
</dbReference>
<accession>A0A5B2VWC7</accession>
<dbReference type="Pfam" id="PF00578">
    <property type="entry name" value="AhpC-TSA"/>
    <property type="match status" value="1"/>
</dbReference>
<protein>
    <submittedName>
        <fullName evidence="3">TlpA family protein disulfide reductase</fullName>
    </submittedName>
</protein>
<sequence length="407" mass="45140">MNKQYGLLALCLVFFLQLSAQGLQPGKWRAVLHRADGHHIPFELDIQQQQQQYTVFIVNGKERVNAGKASLRQDSLIFSLPVFESDFKARIISRDSISGVWISGGPNGDVLLPFTAVAGQARFRAAAASKPAAIQGKWRFTFTRANQTKRQAIGQFAQQGAAVSGSVLTPAADYRYLNGIITNDSLFLSTFDGAHAILLAARLHPDSLNGVYYAGTAATERWTAVKTDSVTLTAAVTKVKEGSDGKVDFNFRDLDGHPVSLQSERYKGKVVILQLMGSWCPNCMDETAFLSEYYAKNKQRGVEIIALAYEQSTDSIRSHNSLRKFQTRFNVQYPMLNTGVAVGDPQRTEKTLPQLTEIKVFPTSVILDKNGVVREVETTFYGPGAGEYHQRFKAKFEKTVDELLEEQ</sequence>
<dbReference type="PANTHER" id="PTHR42852:SF13">
    <property type="entry name" value="PROTEIN DIPZ"/>
    <property type="match status" value="1"/>
</dbReference>
<keyword evidence="4" id="KW-1185">Reference proteome</keyword>
<dbReference type="InterPro" id="IPR013766">
    <property type="entry name" value="Thioredoxin_domain"/>
</dbReference>
<evidence type="ECO:0000259" key="2">
    <source>
        <dbReference type="PROSITE" id="PS51352"/>
    </source>
</evidence>
<evidence type="ECO:0000313" key="3">
    <source>
        <dbReference type="EMBL" id="KAA2242612.1"/>
    </source>
</evidence>
<dbReference type="PANTHER" id="PTHR42852">
    <property type="entry name" value="THIOL:DISULFIDE INTERCHANGE PROTEIN DSBE"/>
    <property type="match status" value="1"/>
</dbReference>